<dbReference type="InterPro" id="IPR036390">
    <property type="entry name" value="WH_DNA-bd_sf"/>
</dbReference>
<dbReference type="PANTHER" id="PTHR43132">
    <property type="entry name" value="ARSENICAL RESISTANCE OPERON REPRESSOR ARSR-RELATED"/>
    <property type="match status" value="1"/>
</dbReference>
<sequence length="220" mass="24519">MPVSRQELFDVLSQLGRALGNGHRLALLEHLAQKEAPVEELAGASGLSIANASQHLQHLRRAGLVTARRDGRQMVYRLTDERILRLLTLLQEVAETHLAEMERLMGRLFADDDAGETLEPMTRVELQRALEQGAVTLLDVRPNAEYQAGHLPGALNAPIAELESMLSALPRDREIVAYCRGVYCAFSHDAARLLRERGFQVRRYQAGILEWRAAGLPLVD</sequence>
<dbReference type="InterPro" id="IPR001845">
    <property type="entry name" value="HTH_ArsR_DNA-bd_dom"/>
</dbReference>
<dbReference type="Pfam" id="PF00581">
    <property type="entry name" value="Rhodanese"/>
    <property type="match status" value="1"/>
</dbReference>
<dbReference type="InterPro" id="IPR011991">
    <property type="entry name" value="ArsR-like_HTH"/>
</dbReference>
<evidence type="ECO:0000259" key="4">
    <source>
        <dbReference type="PROSITE" id="PS50206"/>
    </source>
</evidence>
<protein>
    <submittedName>
        <fullName evidence="6">Metalloregulator ArsR/SmtB family transcription factor</fullName>
    </submittedName>
</protein>
<evidence type="ECO:0000313" key="7">
    <source>
        <dbReference type="Proteomes" id="UP001107961"/>
    </source>
</evidence>
<dbReference type="Gene3D" id="1.10.10.10">
    <property type="entry name" value="Winged helix-like DNA-binding domain superfamily/Winged helix DNA-binding domain"/>
    <property type="match status" value="1"/>
</dbReference>
<dbReference type="SUPFAM" id="SSF46785">
    <property type="entry name" value="Winged helix' DNA-binding domain"/>
    <property type="match status" value="1"/>
</dbReference>
<evidence type="ECO:0000259" key="5">
    <source>
        <dbReference type="PROSITE" id="PS50987"/>
    </source>
</evidence>
<dbReference type="PROSITE" id="PS50987">
    <property type="entry name" value="HTH_ARSR_2"/>
    <property type="match status" value="1"/>
</dbReference>
<dbReference type="Gene3D" id="3.40.250.10">
    <property type="entry name" value="Rhodanese-like domain"/>
    <property type="match status" value="1"/>
</dbReference>
<dbReference type="InterPro" id="IPR001763">
    <property type="entry name" value="Rhodanese-like_dom"/>
</dbReference>
<dbReference type="NCBIfam" id="NF033788">
    <property type="entry name" value="HTH_metalloreg"/>
    <property type="match status" value="1"/>
</dbReference>
<dbReference type="PROSITE" id="PS50206">
    <property type="entry name" value="RHODANESE_3"/>
    <property type="match status" value="1"/>
</dbReference>
<evidence type="ECO:0000313" key="6">
    <source>
        <dbReference type="EMBL" id="MCE7508471.1"/>
    </source>
</evidence>
<dbReference type="SMART" id="SM00450">
    <property type="entry name" value="RHOD"/>
    <property type="match status" value="1"/>
</dbReference>
<dbReference type="RefSeq" id="WP_233925680.1">
    <property type="nucleotide sequence ID" value="NZ_JAJVKT010000007.1"/>
</dbReference>
<keyword evidence="1" id="KW-0805">Transcription regulation</keyword>
<dbReference type="Pfam" id="PF12840">
    <property type="entry name" value="HTH_20"/>
    <property type="match status" value="1"/>
</dbReference>
<gene>
    <name evidence="6" type="ORF">LZG35_07455</name>
</gene>
<accession>A0A9Q3ZEF2</accession>
<name>A0A9Q3ZEF2_9GAMM</name>
<evidence type="ECO:0000256" key="2">
    <source>
        <dbReference type="ARBA" id="ARBA00023125"/>
    </source>
</evidence>
<dbReference type="GO" id="GO:0003677">
    <property type="term" value="F:DNA binding"/>
    <property type="evidence" value="ECO:0007669"/>
    <property type="project" value="UniProtKB-KW"/>
</dbReference>
<dbReference type="SUPFAM" id="SSF52821">
    <property type="entry name" value="Rhodanese/Cell cycle control phosphatase"/>
    <property type="match status" value="1"/>
</dbReference>
<dbReference type="AlphaFoldDB" id="A0A9Q3ZEF2"/>
<evidence type="ECO:0000256" key="3">
    <source>
        <dbReference type="ARBA" id="ARBA00023163"/>
    </source>
</evidence>
<organism evidence="6 7">
    <name type="scientific">Alloalcanivorax xenomutans</name>
    <dbReference type="NCBI Taxonomy" id="1094342"/>
    <lineage>
        <taxon>Bacteria</taxon>
        <taxon>Pseudomonadati</taxon>
        <taxon>Pseudomonadota</taxon>
        <taxon>Gammaproteobacteria</taxon>
        <taxon>Oceanospirillales</taxon>
        <taxon>Alcanivoracaceae</taxon>
        <taxon>Alloalcanivorax</taxon>
    </lineage>
</organism>
<dbReference type="GO" id="GO:0003700">
    <property type="term" value="F:DNA-binding transcription factor activity"/>
    <property type="evidence" value="ECO:0007669"/>
    <property type="project" value="InterPro"/>
</dbReference>
<comment type="caution">
    <text evidence="6">The sequence shown here is derived from an EMBL/GenBank/DDBJ whole genome shotgun (WGS) entry which is preliminary data.</text>
</comment>
<keyword evidence="2" id="KW-0238">DNA-binding</keyword>
<dbReference type="InterPro" id="IPR051011">
    <property type="entry name" value="Metal_resp_trans_reg"/>
</dbReference>
<dbReference type="PRINTS" id="PR00778">
    <property type="entry name" value="HTHARSR"/>
</dbReference>
<dbReference type="CDD" id="cd00158">
    <property type="entry name" value="RHOD"/>
    <property type="match status" value="1"/>
</dbReference>
<proteinExistence type="predicted"/>
<feature type="domain" description="HTH arsR-type" evidence="5">
    <location>
        <begin position="4"/>
        <end position="98"/>
    </location>
</feature>
<dbReference type="Proteomes" id="UP001107961">
    <property type="component" value="Unassembled WGS sequence"/>
</dbReference>
<reference evidence="6" key="1">
    <citation type="submission" date="2022-01" db="EMBL/GenBank/DDBJ databases">
        <authorList>
            <person name="Karlyshev A.V."/>
            <person name="Jaspars M."/>
        </authorList>
    </citation>
    <scope>NUCLEOTIDE SEQUENCE</scope>
    <source>
        <strain evidence="6">AGSA3-2</strain>
    </source>
</reference>
<dbReference type="CDD" id="cd00090">
    <property type="entry name" value="HTH_ARSR"/>
    <property type="match status" value="1"/>
</dbReference>
<keyword evidence="7" id="KW-1185">Reference proteome</keyword>
<feature type="domain" description="Rhodanese" evidence="4">
    <location>
        <begin position="131"/>
        <end position="220"/>
    </location>
</feature>
<dbReference type="PANTHER" id="PTHR43132:SF8">
    <property type="entry name" value="HTH-TYPE TRANSCRIPTIONAL REGULATOR KMTR"/>
    <property type="match status" value="1"/>
</dbReference>
<evidence type="ECO:0000256" key="1">
    <source>
        <dbReference type="ARBA" id="ARBA00023015"/>
    </source>
</evidence>
<keyword evidence="3" id="KW-0804">Transcription</keyword>
<dbReference type="InterPro" id="IPR036388">
    <property type="entry name" value="WH-like_DNA-bd_sf"/>
</dbReference>
<dbReference type="SMART" id="SM00418">
    <property type="entry name" value="HTH_ARSR"/>
    <property type="match status" value="1"/>
</dbReference>
<dbReference type="InterPro" id="IPR036873">
    <property type="entry name" value="Rhodanese-like_dom_sf"/>
</dbReference>
<dbReference type="EMBL" id="JAJVKT010000007">
    <property type="protein sequence ID" value="MCE7508471.1"/>
    <property type="molecule type" value="Genomic_DNA"/>
</dbReference>
<dbReference type="FunFam" id="3.40.250.10:FF:000039">
    <property type="entry name" value="ArsR family transcriptional regulator"/>
    <property type="match status" value="1"/>
</dbReference>